<sequence length="1150" mass="130281">MLYWGNQAKGQEPLPVRLLSNLRTKIISTQFPQILLDTLSIIPSSFGIEGIDSAAYRLDYVNARLYWKKKPPAQEVRVTYRVFPMKLNAPVQRMDFDSLVMNSAAPLPAPVGPDRTTRPLINFGNINAQGSFGRQVGFGNNQSLVLNSNLNVQLNGMLADSIELQAAITDNNIPIQPEGNTQQLNQFDEVYIRFKKKDWQLNLGDIDLRENRSYFLNFYKRLQGLSFQTITGLSKSVQSNTLVSGSIAKGKFNRNVFQGLEGNQGPYRLQGANNELFFIVLANTERVFIDGELLQRGEDQDYVIDYNTAEITFTPKRMITKDSRIQVEFEYADRNYLNTNIYAMQEVSFKDRVKIRVGFYNNSDARNAPINQVLDNKQKQFLSQIGDSIQNALYPSAVLDTFAAGKILYEKVYVQNGNALDSFYRYSTNPDSAKYNVAFTEVGFGNGDYITDNSNANGKVFQYVPPADGKKQGNYAAVALLVTPKKQQILTLGVDYAINKSTLLKTEVAASDYDVNTYSRSGSGQKGFAAKVNLSNTTQLRQKNKLQLISSLDYEMVQARFQPVERLRSVEFTRDWGLPLVTNPADENIIKASAGLADDKGNKLVYNFTNYNRSDHYNGFQNSLTQFAQWRNWIFNNDFTITNYTGVLNKGYFLRPTIDISKKMPALDNWSIGARYTLEQNADRDVQTDTLNATAYSFDTYTFFLKSDESRQNRYGINFYTRNDRYPVNSGFGKGDKSYNLNFNAALLANKNRQLYFNTTLRKLKVLNTNISHEQEENSILSRIEYNMNELKGFVTGNVLYEVGSGQEQKRAYAYMEVPAGTGQYAWIDLNHDSIQQLNEFELAAFPDQAKFIRINTPTNEYIKANYNTLNYSLGLNPKLLWNDKALSHLQQLIARFNLTSSLQVSRKAQATGLVELNPFRYNLNDTSLISMSSVLVNTLSFNRQSTVWGIDISNLQNIGKSLLTYGYETRKTTEWSVKYRQFFGSSFTFNLDARNGLQLLNSDNAQFDNRNYLIHKSSAAPSVSYISGTTFRVTGGYKYEVKKNKDIYGGERAVSNELNAETKYNILQSASITARFTFNNLGYSGANDNTTTISYTMLDGLLPGKNYLWNIMLTKRLLSNLELNFQYDGRKPGNSKTVHTGKASLTALF</sequence>
<accession>A0A1A9I7L0</accession>
<dbReference type="EMBL" id="CP015772">
    <property type="protein sequence ID" value="ANH83668.1"/>
    <property type="molecule type" value="Genomic_DNA"/>
</dbReference>
<organism evidence="1 2">
    <name type="scientific">Niabella ginsenosidivorans</name>
    <dbReference type="NCBI Taxonomy" id="1176587"/>
    <lineage>
        <taxon>Bacteria</taxon>
        <taxon>Pseudomonadati</taxon>
        <taxon>Bacteroidota</taxon>
        <taxon>Chitinophagia</taxon>
        <taxon>Chitinophagales</taxon>
        <taxon>Chitinophagaceae</taxon>
        <taxon>Niabella</taxon>
    </lineage>
</organism>
<dbReference type="STRING" id="1176587.A8C56_03225"/>
<reference evidence="1 2" key="1">
    <citation type="submission" date="2016-05" db="EMBL/GenBank/DDBJ databases">
        <title>Niabella ginsenosidivorans BS26 whole genome sequencing.</title>
        <authorList>
            <person name="Im W.T."/>
            <person name="Siddiqi M.Z."/>
        </authorList>
    </citation>
    <scope>NUCLEOTIDE SEQUENCE [LARGE SCALE GENOMIC DNA]</scope>
    <source>
        <strain evidence="1 2">BS26</strain>
    </source>
</reference>
<evidence type="ECO:0000313" key="2">
    <source>
        <dbReference type="Proteomes" id="UP000077667"/>
    </source>
</evidence>
<proteinExistence type="predicted"/>
<evidence type="ECO:0000313" key="1">
    <source>
        <dbReference type="EMBL" id="ANH83668.1"/>
    </source>
</evidence>
<dbReference type="Proteomes" id="UP000077667">
    <property type="component" value="Chromosome"/>
</dbReference>
<dbReference type="AlphaFoldDB" id="A0A1A9I7L0"/>
<dbReference type="KEGG" id="nia:A8C56_03225"/>
<dbReference type="OrthoDB" id="9815802at2"/>
<gene>
    <name evidence="1" type="ORF">A8C56_03225</name>
</gene>
<keyword evidence="2" id="KW-1185">Reference proteome</keyword>
<name>A0A1A9I7L0_9BACT</name>
<protein>
    <submittedName>
        <fullName evidence="1">Uncharacterized protein</fullName>
    </submittedName>
</protein>